<keyword evidence="3" id="KW-0378">Hydrolase</keyword>
<keyword evidence="8" id="KW-1185">Reference proteome</keyword>
<evidence type="ECO:0000256" key="6">
    <source>
        <dbReference type="SAM" id="Phobius"/>
    </source>
</evidence>
<dbReference type="AlphaFoldDB" id="A0A2V2LGD2"/>
<evidence type="ECO:0000256" key="2">
    <source>
        <dbReference type="ARBA" id="ARBA00022692"/>
    </source>
</evidence>
<protein>
    <recommendedName>
        <fullName evidence="9">Ceramidase</fullName>
    </recommendedName>
</protein>
<comment type="subcellular location">
    <subcellularLocation>
        <location evidence="1">Membrane</location>
        <topology evidence="1">Multi-pass membrane protein</topology>
    </subcellularLocation>
</comment>
<keyword evidence="4 6" id="KW-1133">Transmembrane helix</keyword>
<comment type="caution">
    <text evidence="7">The sequence shown here is derived from an EMBL/GenBank/DDBJ whole genome shotgun (WGS) entry which is preliminary data.</text>
</comment>
<dbReference type="GO" id="GO:0016811">
    <property type="term" value="F:hydrolase activity, acting on carbon-nitrogen (but not peptide) bonds, in linear amides"/>
    <property type="evidence" value="ECO:0007669"/>
    <property type="project" value="InterPro"/>
</dbReference>
<dbReference type="RefSeq" id="WP_109811974.1">
    <property type="nucleotide sequence ID" value="NZ_QGKU01000038.1"/>
</dbReference>
<dbReference type="GO" id="GO:0006672">
    <property type="term" value="P:ceramide metabolic process"/>
    <property type="evidence" value="ECO:0007669"/>
    <property type="project" value="InterPro"/>
</dbReference>
<feature type="transmembrane region" description="Helical" evidence="6">
    <location>
        <begin position="73"/>
        <end position="94"/>
    </location>
</feature>
<evidence type="ECO:0000313" key="8">
    <source>
        <dbReference type="Proteomes" id="UP000245680"/>
    </source>
</evidence>
<dbReference type="OrthoDB" id="277121at2"/>
<organism evidence="7 8">
    <name type="scientific">Meridianimarinicoccus roseus</name>
    <dbReference type="NCBI Taxonomy" id="2072018"/>
    <lineage>
        <taxon>Bacteria</taxon>
        <taxon>Pseudomonadati</taxon>
        <taxon>Pseudomonadota</taxon>
        <taxon>Alphaproteobacteria</taxon>
        <taxon>Rhodobacterales</taxon>
        <taxon>Paracoccaceae</taxon>
        <taxon>Meridianimarinicoccus</taxon>
    </lineage>
</organism>
<evidence type="ECO:0000256" key="3">
    <source>
        <dbReference type="ARBA" id="ARBA00022801"/>
    </source>
</evidence>
<dbReference type="InterPro" id="IPR008901">
    <property type="entry name" value="ACER"/>
</dbReference>
<feature type="transmembrane region" description="Helical" evidence="6">
    <location>
        <begin position="106"/>
        <end position="124"/>
    </location>
</feature>
<feature type="transmembrane region" description="Helical" evidence="6">
    <location>
        <begin position="130"/>
        <end position="148"/>
    </location>
</feature>
<dbReference type="Proteomes" id="UP000245680">
    <property type="component" value="Unassembled WGS sequence"/>
</dbReference>
<feature type="transmembrane region" description="Helical" evidence="6">
    <location>
        <begin position="191"/>
        <end position="209"/>
    </location>
</feature>
<keyword evidence="2 6" id="KW-0812">Transmembrane</keyword>
<evidence type="ECO:0008006" key="9">
    <source>
        <dbReference type="Google" id="ProtNLM"/>
    </source>
</evidence>
<accession>A0A2V2LGD2</accession>
<evidence type="ECO:0000256" key="5">
    <source>
        <dbReference type="ARBA" id="ARBA00023136"/>
    </source>
</evidence>
<proteinExistence type="predicted"/>
<dbReference type="EMBL" id="QGKU01000038">
    <property type="protein sequence ID" value="PWR02306.1"/>
    <property type="molecule type" value="Genomic_DNA"/>
</dbReference>
<reference evidence="7 8" key="1">
    <citation type="submission" date="2018-05" db="EMBL/GenBank/DDBJ databases">
        <title>Rhodobacteraceae gen. nov., sp. nov. isolated from sea water.</title>
        <authorList>
            <person name="Ren Y."/>
        </authorList>
    </citation>
    <scope>NUCLEOTIDE SEQUENCE [LARGE SCALE GENOMIC DNA]</scope>
    <source>
        <strain evidence="7 8">TG-679</strain>
    </source>
</reference>
<feature type="transmembrane region" description="Helical" evidence="6">
    <location>
        <begin position="49"/>
        <end position="67"/>
    </location>
</feature>
<sequence>MEWTRQIDGYCERVDPSYWAEPVNAVTNAAFLIAAFVMWRRTRGARLPLANALVIVLALIGVGSYLFHTHAQVWSAFADSGMIAVFAVLFVFAANRDFWGLKGWRAYAATALFVPYVALTVPLFDRLPFFSISSGYWPLPLLMLLYGLGLRRRAAATGRGLMIAAGICALSLTFRSLDMPLCATLPLGTHFVWHILNGFLLGWMIEVYLRHMRGPLAAALRHG</sequence>
<feature type="transmembrane region" description="Helical" evidence="6">
    <location>
        <begin position="160"/>
        <end position="179"/>
    </location>
</feature>
<evidence type="ECO:0000256" key="4">
    <source>
        <dbReference type="ARBA" id="ARBA00022989"/>
    </source>
</evidence>
<dbReference type="Pfam" id="PF05875">
    <property type="entry name" value="Ceramidase"/>
    <property type="match status" value="1"/>
</dbReference>
<evidence type="ECO:0000256" key="1">
    <source>
        <dbReference type="ARBA" id="ARBA00004141"/>
    </source>
</evidence>
<dbReference type="GO" id="GO:0016020">
    <property type="term" value="C:membrane"/>
    <property type="evidence" value="ECO:0007669"/>
    <property type="project" value="UniProtKB-SubCell"/>
</dbReference>
<keyword evidence="5 6" id="KW-0472">Membrane</keyword>
<gene>
    <name evidence="7" type="ORF">DKT77_12190</name>
</gene>
<evidence type="ECO:0000313" key="7">
    <source>
        <dbReference type="EMBL" id="PWR02306.1"/>
    </source>
</evidence>
<name>A0A2V2LGD2_9RHOB</name>